<evidence type="ECO:0000313" key="2">
    <source>
        <dbReference type="EMBL" id="RXI02485.1"/>
    </source>
</evidence>
<protein>
    <submittedName>
        <fullName evidence="2">Uncharacterized protein</fullName>
    </submittedName>
</protein>
<accession>A0A498K9I3</accession>
<feature type="compositionally biased region" description="Polar residues" evidence="1">
    <location>
        <begin position="57"/>
        <end position="66"/>
    </location>
</feature>
<name>A0A498K9I3_MALDO</name>
<organism evidence="2 3">
    <name type="scientific">Malus domestica</name>
    <name type="common">Apple</name>
    <name type="synonym">Pyrus malus</name>
    <dbReference type="NCBI Taxonomy" id="3750"/>
    <lineage>
        <taxon>Eukaryota</taxon>
        <taxon>Viridiplantae</taxon>
        <taxon>Streptophyta</taxon>
        <taxon>Embryophyta</taxon>
        <taxon>Tracheophyta</taxon>
        <taxon>Spermatophyta</taxon>
        <taxon>Magnoliopsida</taxon>
        <taxon>eudicotyledons</taxon>
        <taxon>Gunneridae</taxon>
        <taxon>Pentapetalae</taxon>
        <taxon>rosids</taxon>
        <taxon>fabids</taxon>
        <taxon>Rosales</taxon>
        <taxon>Rosaceae</taxon>
        <taxon>Amygdaloideae</taxon>
        <taxon>Maleae</taxon>
        <taxon>Malus</taxon>
    </lineage>
</organism>
<gene>
    <name evidence="2" type="ORF">DVH24_002563</name>
</gene>
<evidence type="ECO:0000313" key="3">
    <source>
        <dbReference type="Proteomes" id="UP000290289"/>
    </source>
</evidence>
<sequence length="66" mass="6995">MGLSESELGIELVKWRIKTSNVHRKQLSMGSLPPSSSVGAGSPGSPMDFLSEPCRSKNISSAGFET</sequence>
<evidence type="ECO:0000256" key="1">
    <source>
        <dbReference type="SAM" id="MobiDB-lite"/>
    </source>
</evidence>
<dbReference type="Proteomes" id="UP000290289">
    <property type="component" value="Chromosome 3"/>
</dbReference>
<keyword evidence="3" id="KW-1185">Reference proteome</keyword>
<feature type="compositionally biased region" description="Low complexity" evidence="1">
    <location>
        <begin position="30"/>
        <end position="46"/>
    </location>
</feature>
<dbReference type="EMBL" id="RDQH01000329">
    <property type="protein sequence ID" value="RXI02485.1"/>
    <property type="molecule type" value="Genomic_DNA"/>
</dbReference>
<proteinExistence type="predicted"/>
<feature type="region of interest" description="Disordered" evidence="1">
    <location>
        <begin position="26"/>
        <end position="66"/>
    </location>
</feature>
<dbReference type="AlphaFoldDB" id="A0A498K9I3"/>
<comment type="caution">
    <text evidence="2">The sequence shown here is derived from an EMBL/GenBank/DDBJ whole genome shotgun (WGS) entry which is preliminary data.</text>
</comment>
<reference evidence="2 3" key="1">
    <citation type="submission" date="2018-10" db="EMBL/GenBank/DDBJ databases">
        <title>A high-quality apple genome assembly.</title>
        <authorList>
            <person name="Hu J."/>
        </authorList>
    </citation>
    <scope>NUCLEOTIDE SEQUENCE [LARGE SCALE GENOMIC DNA]</scope>
    <source>
        <strain evidence="3">cv. HFTH1</strain>
        <tissue evidence="2">Young leaf</tissue>
    </source>
</reference>